<comment type="caution">
    <text evidence="3">The sequence shown here is derived from an EMBL/GenBank/DDBJ whole genome shotgun (WGS) entry which is preliminary data.</text>
</comment>
<dbReference type="Proteomes" id="UP001152599">
    <property type="component" value="Unassembled WGS sequence"/>
</dbReference>
<dbReference type="AlphaFoldDB" id="A0A9X4MYK8"/>
<dbReference type="GO" id="GO:0016787">
    <property type="term" value="F:hydrolase activity"/>
    <property type="evidence" value="ECO:0007669"/>
    <property type="project" value="UniProtKB-KW"/>
</dbReference>
<name>A0A9X4MYK8_9FLAO</name>
<dbReference type="InterPro" id="IPR012338">
    <property type="entry name" value="Beta-lactam/transpept-like"/>
</dbReference>
<dbReference type="SUPFAM" id="SSF56601">
    <property type="entry name" value="beta-lactamase/transpeptidase-like"/>
    <property type="match status" value="1"/>
</dbReference>
<dbReference type="Pfam" id="PF11954">
    <property type="entry name" value="DUF3471"/>
    <property type="match status" value="1"/>
</dbReference>
<dbReference type="RefSeq" id="WP_304420896.1">
    <property type="nucleotide sequence ID" value="NZ_JANCMU010000005.1"/>
</dbReference>
<dbReference type="Pfam" id="PF00144">
    <property type="entry name" value="Beta-lactamase"/>
    <property type="match status" value="1"/>
</dbReference>
<evidence type="ECO:0000313" key="4">
    <source>
        <dbReference type="Proteomes" id="UP001152599"/>
    </source>
</evidence>
<protein>
    <submittedName>
        <fullName evidence="3">Serine hydrolase</fullName>
    </submittedName>
</protein>
<accession>A0A9X4MYK8</accession>
<organism evidence="3 4">
    <name type="scientific">Profundicola chukchiensis</name>
    <dbReference type="NCBI Taxonomy" id="2961959"/>
    <lineage>
        <taxon>Bacteria</taxon>
        <taxon>Pseudomonadati</taxon>
        <taxon>Bacteroidota</taxon>
        <taxon>Flavobacteriia</taxon>
        <taxon>Flavobacteriales</taxon>
        <taxon>Weeksellaceae</taxon>
        <taxon>Profundicola</taxon>
    </lineage>
</organism>
<dbReference type="InterPro" id="IPR050491">
    <property type="entry name" value="AmpC-like"/>
</dbReference>
<dbReference type="PANTHER" id="PTHR46825">
    <property type="entry name" value="D-ALANYL-D-ALANINE-CARBOXYPEPTIDASE/ENDOPEPTIDASE AMPH"/>
    <property type="match status" value="1"/>
</dbReference>
<dbReference type="PANTHER" id="PTHR46825:SF15">
    <property type="entry name" value="BETA-LACTAMASE-RELATED DOMAIN-CONTAINING PROTEIN"/>
    <property type="match status" value="1"/>
</dbReference>
<evidence type="ECO:0000259" key="1">
    <source>
        <dbReference type="Pfam" id="PF00144"/>
    </source>
</evidence>
<feature type="domain" description="Peptidase S12 Pab87-related C-terminal" evidence="2">
    <location>
        <begin position="422"/>
        <end position="513"/>
    </location>
</feature>
<feature type="domain" description="Beta-lactamase-related" evidence="1">
    <location>
        <begin position="28"/>
        <end position="366"/>
    </location>
</feature>
<sequence length="522" mass="58596">MKYTSIFTLVLFLIFFTDVSAQLSEKQIDKLVQESIKTFDVPGISVGVIENGKVVYAKGHGVRSLANNKPMNENTLVGVASNSKGFTCFALALLVDEGKLNWDDKVKKYIPEFDLKDKYAANEFTIRDLVTHRSGLSLGAGDLMFFPEGNNYSVDDVIHGVAQLEPESSFRSKFQYNNNMYNIAGEVLRRVSGLTWAEFIETRILQPVGMKNSKGSYNRVNDRSNIIDAHAPVAGTIKQIPHDWSELANPAGGIMSNITDMLTWAEFLMNGGVTKDGKRLISEEQLHELWTLQTPIPVAKNHPYDTNFYGYGLGWFLSDVAGTLEVTHSGGLIGTVTKFTLLPEKKIGIVVLTNQQSGAAFSAINNEIKDSYLGYKNRNWVKKYGDRMDNYFNEVNQEKADVFAQAIAFQSKGCITDKEQIIGKYKDAWLGDIHIVEENKTLRISMDNQPQLKGELIPYNAHTYIAKWDNRSFDADAFLLFNFDENGKSTGFKMKAISSITDFSFDFVDLDIKRVEEKSTDK</sequence>
<reference evidence="3" key="1">
    <citation type="submission" date="2022-07" db="EMBL/GenBank/DDBJ databases">
        <title>Description and genome-wide analysis of Profundicola chukchiensis gen. nov., sp. nov., marine bacteria isolated from bottom sediments of the Chukchi Sea.</title>
        <authorList>
            <person name="Romanenko L."/>
            <person name="Otstavnykh N."/>
            <person name="Kurilenko V."/>
            <person name="Eremeev V."/>
            <person name="Velansky P."/>
            <person name="Mikhailov V."/>
            <person name="Isaeva M."/>
        </authorList>
    </citation>
    <scope>NUCLEOTIDE SEQUENCE</scope>
    <source>
        <strain evidence="3">KMM 9713</strain>
    </source>
</reference>
<dbReference type="Gene3D" id="2.40.128.600">
    <property type="match status" value="1"/>
</dbReference>
<keyword evidence="4" id="KW-1185">Reference proteome</keyword>
<proteinExistence type="predicted"/>
<keyword evidence="3" id="KW-0378">Hydrolase</keyword>
<dbReference type="Gene3D" id="3.40.710.10">
    <property type="entry name" value="DD-peptidase/beta-lactamase superfamily"/>
    <property type="match status" value="1"/>
</dbReference>
<evidence type="ECO:0000313" key="3">
    <source>
        <dbReference type="EMBL" id="MDG4946503.1"/>
    </source>
</evidence>
<dbReference type="InterPro" id="IPR001466">
    <property type="entry name" value="Beta-lactam-related"/>
</dbReference>
<dbReference type="EMBL" id="JANCMU010000005">
    <property type="protein sequence ID" value="MDG4946503.1"/>
    <property type="molecule type" value="Genomic_DNA"/>
</dbReference>
<gene>
    <name evidence="3" type="ORF">NMK71_08760</name>
</gene>
<dbReference type="InterPro" id="IPR021860">
    <property type="entry name" value="Peptidase_S12_Pab87-rel_C"/>
</dbReference>
<evidence type="ECO:0000259" key="2">
    <source>
        <dbReference type="Pfam" id="PF11954"/>
    </source>
</evidence>